<evidence type="ECO:0000313" key="3">
    <source>
        <dbReference type="Proteomes" id="UP000248079"/>
    </source>
</evidence>
<proteinExistence type="predicted"/>
<feature type="domain" description="HTH cro/C1-type" evidence="1">
    <location>
        <begin position="49"/>
        <end position="92"/>
    </location>
</feature>
<dbReference type="AlphaFoldDB" id="A0A2V4A8H8"/>
<dbReference type="Gene3D" id="1.10.260.40">
    <property type="entry name" value="lambda repressor-like DNA-binding domains"/>
    <property type="match status" value="1"/>
</dbReference>
<dbReference type="SUPFAM" id="SSF47413">
    <property type="entry name" value="lambda repressor-like DNA-binding domains"/>
    <property type="match status" value="1"/>
</dbReference>
<evidence type="ECO:0000259" key="1">
    <source>
        <dbReference type="Pfam" id="PF01381"/>
    </source>
</evidence>
<organism evidence="2 3">
    <name type="scientific">Marinifilum breve</name>
    <dbReference type="NCBI Taxonomy" id="2184082"/>
    <lineage>
        <taxon>Bacteria</taxon>
        <taxon>Pseudomonadati</taxon>
        <taxon>Bacteroidota</taxon>
        <taxon>Bacteroidia</taxon>
        <taxon>Marinilabiliales</taxon>
        <taxon>Marinifilaceae</taxon>
    </lineage>
</organism>
<dbReference type="GO" id="GO:0003677">
    <property type="term" value="F:DNA binding"/>
    <property type="evidence" value="ECO:0007669"/>
    <property type="project" value="InterPro"/>
</dbReference>
<comment type="caution">
    <text evidence="2">The sequence shown here is derived from an EMBL/GenBank/DDBJ whole genome shotgun (WGS) entry which is preliminary data.</text>
</comment>
<dbReference type="CDD" id="cd00093">
    <property type="entry name" value="HTH_XRE"/>
    <property type="match status" value="1"/>
</dbReference>
<dbReference type="EMBL" id="QFLI01000007">
    <property type="protein sequence ID" value="PXX98872.1"/>
    <property type="molecule type" value="Genomic_DNA"/>
</dbReference>
<dbReference type="Pfam" id="PF01381">
    <property type="entry name" value="HTH_3"/>
    <property type="match status" value="1"/>
</dbReference>
<dbReference type="InterPro" id="IPR010982">
    <property type="entry name" value="Lambda_DNA-bd_dom_sf"/>
</dbReference>
<gene>
    <name evidence="2" type="ORF">DF185_15975</name>
</gene>
<keyword evidence="3" id="KW-1185">Reference proteome</keyword>
<evidence type="ECO:0000313" key="2">
    <source>
        <dbReference type="EMBL" id="PXX98872.1"/>
    </source>
</evidence>
<sequence>MGVGNLLTSHPVKRKKQTLLLNSIHFKTTVMTQEVQDDLVRIKERLRILDDKKKKVAKIIGITDVYLSYILNGKRPLTANVKSKLFDYLGLS</sequence>
<name>A0A2V4A8H8_9BACT</name>
<dbReference type="InterPro" id="IPR001387">
    <property type="entry name" value="Cro/C1-type_HTH"/>
</dbReference>
<dbReference type="Proteomes" id="UP000248079">
    <property type="component" value="Unassembled WGS sequence"/>
</dbReference>
<accession>A0A2V4A8H8</accession>
<protein>
    <recommendedName>
        <fullName evidence="1">HTH cro/C1-type domain-containing protein</fullName>
    </recommendedName>
</protein>
<reference evidence="2 3" key="1">
    <citation type="submission" date="2018-05" db="EMBL/GenBank/DDBJ databases">
        <title>Marinifilum breve JC075T sp. nov., a marine bacterium isolated from Yongle Blue Hole in the South China Sea.</title>
        <authorList>
            <person name="Fu T."/>
        </authorList>
    </citation>
    <scope>NUCLEOTIDE SEQUENCE [LARGE SCALE GENOMIC DNA]</scope>
    <source>
        <strain evidence="2 3">JC075</strain>
    </source>
</reference>